<dbReference type="InterPro" id="IPR025724">
    <property type="entry name" value="GAG-pre-integrase_dom"/>
</dbReference>
<proteinExistence type="predicted"/>
<keyword evidence="1" id="KW-0732">Signal</keyword>
<feature type="chain" id="PRO_5044789617" description="GAG-pre-integrase domain-containing protein" evidence="1">
    <location>
        <begin position="24"/>
        <end position="135"/>
    </location>
</feature>
<comment type="caution">
    <text evidence="3">The sequence shown here is derived from an EMBL/GenBank/DDBJ whole genome shotgun (WGS) entry which is preliminary data.</text>
</comment>
<evidence type="ECO:0000313" key="4">
    <source>
        <dbReference type="Proteomes" id="UP001630127"/>
    </source>
</evidence>
<evidence type="ECO:0000259" key="2">
    <source>
        <dbReference type="Pfam" id="PF13976"/>
    </source>
</evidence>
<evidence type="ECO:0000313" key="3">
    <source>
        <dbReference type="EMBL" id="KAL3537389.1"/>
    </source>
</evidence>
<protein>
    <recommendedName>
        <fullName evidence="2">GAG-pre-integrase domain-containing protein</fullName>
    </recommendedName>
</protein>
<gene>
    <name evidence="3" type="ORF">ACH5RR_000755</name>
</gene>
<sequence length="135" mass="14987">MATYHAAAAALLLALMICTKSIAYSTMEEESMAPSPAMVAGSSNFVVLGPDAVKVYKEIKVICDPIMEGRRLESIYVMSAQEVYVDKTRKNKIVDLWHARLGHMSYHKLKNMIKKSMLKVLPQLECCEDTTCAGI</sequence>
<dbReference type="Pfam" id="PF13976">
    <property type="entry name" value="gag_pre-integrs"/>
    <property type="match status" value="1"/>
</dbReference>
<organism evidence="3 4">
    <name type="scientific">Cinchona calisaya</name>
    <dbReference type="NCBI Taxonomy" id="153742"/>
    <lineage>
        <taxon>Eukaryota</taxon>
        <taxon>Viridiplantae</taxon>
        <taxon>Streptophyta</taxon>
        <taxon>Embryophyta</taxon>
        <taxon>Tracheophyta</taxon>
        <taxon>Spermatophyta</taxon>
        <taxon>Magnoliopsida</taxon>
        <taxon>eudicotyledons</taxon>
        <taxon>Gunneridae</taxon>
        <taxon>Pentapetalae</taxon>
        <taxon>asterids</taxon>
        <taxon>lamiids</taxon>
        <taxon>Gentianales</taxon>
        <taxon>Rubiaceae</taxon>
        <taxon>Cinchonoideae</taxon>
        <taxon>Cinchoneae</taxon>
        <taxon>Cinchona</taxon>
    </lineage>
</organism>
<keyword evidence="4" id="KW-1185">Reference proteome</keyword>
<feature type="signal peptide" evidence="1">
    <location>
        <begin position="1"/>
        <end position="23"/>
    </location>
</feature>
<accession>A0ABD3B1L5</accession>
<evidence type="ECO:0000256" key="1">
    <source>
        <dbReference type="SAM" id="SignalP"/>
    </source>
</evidence>
<dbReference type="AlphaFoldDB" id="A0ABD3B1L5"/>
<dbReference type="Proteomes" id="UP001630127">
    <property type="component" value="Unassembled WGS sequence"/>
</dbReference>
<feature type="domain" description="GAG-pre-integrase" evidence="2">
    <location>
        <begin position="88"/>
        <end position="127"/>
    </location>
</feature>
<reference evidence="3 4" key="1">
    <citation type="submission" date="2024-11" db="EMBL/GenBank/DDBJ databases">
        <title>A near-complete genome assembly of Cinchona calisaya.</title>
        <authorList>
            <person name="Lian D.C."/>
            <person name="Zhao X.W."/>
            <person name="Wei L."/>
        </authorList>
    </citation>
    <scope>NUCLEOTIDE SEQUENCE [LARGE SCALE GENOMIC DNA]</scope>
    <source>
        <tissue evidence="3">Nenye</tissue>
    </source>
</reference>
<name>A0ABD3B1L5_9GENT</name>
<dbReference type="EMBL" id="JBJUIK010000001">
    <property type="protein sequence ID" value="KAL3537389.1"/>
    <property type="molecule type" value="Genomic_DNA"/>
</dbReference>